<sequence length="87" mass="9320">MRAPLLVLLLLAGCQAPMTPEQAERHQARMARQSAIEQQAPKVSNTLGQRQATGAECEVADGSRCVIWGELPVGSGCRCDGKEGMVR</sequence>
<dbReference type="AlphaFoldDB" id="A0A1G8KR84"/>
<dbReference type="Proteomes" id="UP000199527">
    <property type="component" value="Unassembled WGS sequence"/>
</dbReference>
<gene>
    <name evidence="1" type="ORF">SAMN04488540_101457</name>
</gene>
<keyword evidence="2" id="KW-1185">Reference proteome</keyword>
<dbReference type="OrthoDB" id="6401150at2"/>
<dbReference type="RefSeq" id="WP_143026537.1">
    <property type="nucleotide sequence ID" value="NZ_FNEM01000001.1"/>
</dbReference>
<protein>
    <submittedName>
        <fullName evidence="1">Uncharacterized protein</fullName>
    </submittedName>
</protein>
<name>A0A1G8KR84_9GAMM</name>
<evidence type="ECO:0000313" key="2">
    <source>
        <dbReference type="Proteomes" id="UP000199527"/>
    </source>
</evidence>
<dbReference type="EMBL" id="FNEM01000001">
    <property type="protein sequence ID" value="SDI45882.1"/>
    <property type="molecule type" value="Genomic_DNA"/>
</dbReference>
<reference evidence="2" key="1">
    <citation type="submission" date="2016-10" db="EMBL/GenBank/DDBJ databases">
        <authorList>
            <person name="Varghese N."/>
            <person name="Submissions S."/>
        </authorList>
    </citation>
    <scope>NUCLEOTIDE SEQUENCE [LARGE SCALE GENOMIC DNA]</scope>
    <source>
        <strain evidence="2">DSM 23317</strain>
    </source>
</reference>
<accession>A0A1G8KR84</accession>
<evidence type="ECO:0000313" key="1">
    <source>
        <dbReference type="EMBL" id="SDI45882.1"/>
    </source>
</evidence>
<organism evidence="1 2">
    <name type="scientific">Ferrimonas sediminum</name>
    <dbReference type="NCBI Taxonomy" id="718193"/>
    <lineage>
        <taxon>Bacteria</taxon>
        <taxon>Pseudomonadati</taxon>
        <taxon>Pseudomonadota</taxon>
        <taxon>Gammaproteobacteria</taxon>
        <taxon>Alteromonadales</taxon>
        <taxon>Ferrimonadaceae</taxon>
        <taxon>Ferrimonas</taxon>
    </lineage>
</organism>
<proteinExistence type="predicted"/>